<reference evidence="1 2" key="1">
    <citation type="journal article" date="2015" name="Genome Announc.">
        <title>Whole-Genome Sequence of Leptospira interrogans Serovar Hardjo Subtype Hardjoprajitno Strain Norma, Isolated from Cattle in a Leptospirosis Outbreak in Brazil.</title>
        <authorList>
            <person name="Cosate M.R."/>
            <person name="Soares S.C."/>
            <person name="Mendes T.A."/>
            <person name="Raittz R.T."/>
            <person name="Moreira E.C."/>
            <person name="Leite R."/>
            <person name="Fernandes G.R."/>
            <person name="Haddad J.P."/>
            <person name="Ortega J.M."/>
        </authorList>
    </citation>
    <scope>NUCLEOTIDE SEQUENCE [LARGE SCALE GENOMIC DNA]</scope>
    <source>
        <strain evidence="1 2">Norma</strain>
    </source>
</reference>
<gene>
    <name evidence="1" type="ORF">G436_2353</name>
</gene>
<dbReference type="AlphaFoldDB" id="A0A0M4NYR1"/>
<name>A0A0M4NYR1_LEPIR</name>
<evidence type="ECO:0000313" key="1">
    <source>
        <dbReference type="EMBL" id="ALE39529.1"/>
    </source>
</evidence>
<dbReference type="PATRIC" id="fig|1279460.3.peg.2365"/>
<proteinExistence type="predicted"/>
<evidence type="ECO:0000313" key="2">
    <source>
        <dbReference type="Proteomes" id="UP000056502"/>
    </source>
</evidence>
<accession>A0A0M4NYR1</accession>
<organism evidence="1">
    <name type="scientific">Leptospira interrogans serovar Hardjo str. Norma</name>
    <dbReference type="NCBI Taxonomy" id="1279460"/>
    <lineage>
        <taxon>Bacteria</taxon>
        <taxon>Pseudomonadati</taxon>
        <taxon>Spirochaetota</taxon>
        <taxon>Spirochaetia</taxon>
        <taxon>Leptospirales</taxon>
        <taxon>Leptospiraceae</taxon>
        <taxon>Leptospira</taxon>
    </lineage>
</organism>
<dbReference type="EMBL" id="CP012603">
    <property type="protein sequence ID" value="ALE39529.1"/>
    <property type="molecule type" value="Genomic_DNA"/>
</dbReference>
<protein>
    <submittedName>
        <fullName evidence="1">Uncharacterized protein</fullName>
    </submittedName>
</protein>
<sequence>MLATTKPVTLRIETDVLDRFDRIVQKAKKMPLGTLTDDTIQNFIRRLVVSELDRLESKVANSSKA</sequence>
<dbReference type="RefSeq" id="WP_000881563.1">
    <property type="nucleotide sequence ID" value="NZ_CP012603.1"/>
</dbReference>
<dbReference type="Proteomes" id="UP000056502">
    <property type="component" value="Chromosome I"/>
</dbReference>